<evidence type="ECO:0000313" key="2">
    <source>
        <dbReference type="EMBL" id="SEN40283.1"/>
    </source>
</evidence>
<dbReference type="EMBL" id="FOBW01000012">
    <property type="protein sequence ID" value="SEN40283.1"/>
    <property type="molecule type" value="Genomic_DNA"/>
</dbReference>
<keyword evidence="1" id="KW-0472">Membrane</keyword>
<dbReference type="OrthoDB" id="2887714at2"/>
<dbReference type="Proteomes" id="UP000198553">
    <property type="component" value="Unassembled WGS sequence"/>
</dbReference>
<protein>
    <submittedName>
        <fullName evidence="2">Uncharacterized protein</fullName>
    </submittedName>
</protein>
<gene>
    <name evidence="2" type="ORF">SAMN05192533_112135</name>
</gene>
<accession>A0A1H8G8G0</accession>
<keyword evidence="1" id="KW-1133">Transmembrane helix</keyword>
<evidence type="ECO:0000256" key="1">
    <source>
        <dbReference type="SAM" id="Phobius"/>
    </source>
</evidence>
<keyword evidence="3" id="KW-1185">Reference proteome</keyword>
<name>A0A1H8G8G0_9BACI</name>
<organism evidence="2 3">
    <name type="scientific">Mesobacillus persicus</name>
    <dbReference type="NCBI Taxonomy" id="930146"/>
    <lineage>
        <taxon>Bacteria</taxon>
        <taxon>Bacillati</taxon>
        <taxon>Bacillota</taxon>
        <taxon>Bacilli</taxon>
        <taxon>Bacillales</taxon>
        <taxon>Bacillaceae</taxon>
        <taxon>Mesobacillus</taxon>
    </lineage>
</organism>
<dbReference type="AlphaFoldDB" id="A0A1H8G8G0"/>
<dbReference type="RefSeq" id="WP_090748242.1">
    <property type="nucleotide sequence ID" value="NZ_FOBW01000012.1"/>
</dbReference>
<reference evidence="3" key="1">
    <citation type="submission" date="2016-10" db="EMBL/GenBank/DDBJ databases">
        <authorList>
            <person name="Varghese N."/>
            <person name="Submissions S."/>
        </authorList>
    </citation>
    <scope>NUCLEOTIDE SEQUENCE [LARGE SCALE GENOMIC DNA]</scope>
    <source>
        <strain evidence="3">B48,IBRC-M 10115,DSM 25386,CECT 8001</strain>
    </source>
</reference>
<proteinExistence type="predicted"/>
<keyword evidence="1" id="KW-0812">Transmembrane</keyword>
<sequence length="59" mass="6981">MLLELTLYLLIGFACLLVGKATTSKEIGHNILYVIFWPYFVLLKYIEYIDKAKRNSRKR</sequence>
<evidence type="ECO:0000313" key="3">
    <source>
        <dbReference type="Proteomes" id="UP000198553"/>
    </source>
</evidence>
<feature type="transmembrane region" description="Helical" evidence="1">
    <location>
        <begin position="31"/>
        <end position="49"/>
    </location>
</feature>